<dbReference type="PANTHER" id="PTHR37610">
    <property type="entry name" value="CCHC-TYPE DOMAIN-CONTAINING PROTEIN"/>
    <property type="match status" value="1"/>
</dbReference>
<dbReference type="EMBL" id="ASHM01105231">
    <property type="protein sequence ID" value="PNX68438.1"/>
    <property type="molecule type" value="Genomic_DNA"/>
</dbReference>
<dbReference type="PANTHER" id="PTHR37610:SF97">
    <property type="entry name" value="RETROTRANSPOSON GAG DOMAIN-CONTAINING PROTEIN"/>
    <property type="match status" value="1"/>
</dbReference>
<dbReference type="Proteomes" id="UP000236291">
    <property type="component" value="Unassembled WGS sequence"/>
</dbReference>
<proteinExistence type="predicted"/>
<reference evidence="1 2" key="2">
    <citation type="journal article" date="2017" name="Front. Plant Sci.">
        <title>Gene Classification and Mining of Molecular Markers Useful in Red Clover (Trifolium pratense) Breeding.</title>
        <authorList>
            <person name="Istvanek J."/>
            <person name="Dluhosova J."/>
            <person name="Dluhos P."/>
            <person name="Patkova L."/>
            <person name="Nedelnik J."/>
            <person name="Repkova J."/>
        </authorList>
    </citation>
    <scope>NUCLEOTIDE SEQUENCE [LARGE SCALE GENOMIC DNA]</scope>
    <source>
        <strain evidence="2">cv. Tatra</strain>
        <tissue evidence="1">Young leaves</tissue>
    </source>
</reference>
<evidence type="ECO:0000313" key="2">
    <source>
        <dbReference type="Proteomes" id="UP000236291"/>
    </source>
</evidence>
<protein>
    <submittedName>
        <fullName evidence="1">Retrovirus-related Pol polyprotein from transposon TNT 1-94</fullName>
    </submittedName>
</protein>
<comment type="caution">
    <text evidence="1">The sequence shown here is derived from an EMBL/GenBank/DDBJ whole genome shotgun (WGS) entry which is preliminary data.</text>
</comment>
<evidence type="ECO:0000313" key="1">
    <source>
        <dbReference type="EMBL" id="PNX68438.1"/>
    </source>
</evidence>
<gene>
    <name evidence="1" type="ORF">L195_g056168</name>
</gene>
<reference evidence="1 2" key="1">
    <citation type="journal article" date="2014" name="Am. J. Bot.">
        <title>Genome assembly and annotation for red clover (Trifolium pratense; Fabaceae).</title>
        <authorList>
            <person name="Istvanek J."/>
            <person name="Jaros M."/>
            <person name="Krenek A."/>
            <person name="Repkova J."/>
        </authorList>
    </citation>
    <scope>NUCLEOTIDE SEQUENCE [LARGE SCALE GENOMIC DNA]</scope>
    <source>
        <strain evidence="2">cv. Tatra</strain>
        <tissue evidence="1">Young leaves</tissue>
    </source>
</reference>
<sequence length="80" mass="9112">MQRALGGKMKHGFLDGTILVVTDQLDPTYRAWNSCNMLVHSWIMNSVLDSIGQSIVFMENAVDVWINLKERFSQGDLVRI</sequence>
<dbReference type="AlphaFoldDB" id="A0A2K3KQ68"/>
<name>A0A2K3KQ68_TRIPR</name>
<organism evidence="1 2">
    <name type="scientific">Trifolium pratense</name>
    <name type="common">Red clover</name>
    <dbReference type="NCBI Taxonomy" id="57577"/>
    <lineage>
        <taxon>Eukaryota</taxon>
        <taxon>Viridiplantae</taxon>
        <taxon>Streptophyta</taxon>
        <taxon>Embryophyta</taxon>
        <taxon>Tracheophyta</taxon>
        <taxon>Spermatophyta</taxon>
        <taxon>Magnoliopsida</taxon>
        <taxon>eudicotyledons</taxon>
        <taxon>Gunneridae</taxon>
        <taxon>Pentapetalae</taxon>
        <taxon>rosids</taxon>
        <taxon>fabids</taxon>
        <taxon>Fabales</taxon>
        <taxon>Fabaceae</taxon>
        <taxon>Papilionoideae</taxon>
        <taxon>50 kb inversion clade</taxon>
        <taxon>NPAAA clade</taxon>
        <taxon>Hologalegina</taxon>
        <taxon>IRL clade</taxon>
        <taxon>Trifolieae</taxon>
        <taxon>Trifolium</taxon>
    </lineage>
</organism>
<accession>A0A2K3KQ68</accession>